<dbReference type="OrthoDB" id="332939at2"/>
<keyword evidence="3" id="KW-1185">Reference proteome</keyword>
<dbReference type="GO" id="GO:0016787">
    <property type="term" value="F:hydrolase activity"/>
    <property type="evidence" value="ECO:0007669"/>
    <property type="project" value="InterPro"/>
</dbReference>
<dbReference type="InterPro" id="IPR029052">
    <property type="entry name" value="Metallo-depent_PP-like"/>
</dbReference>
<proteinExistence type="predicted"/>
<dbReference type="AlphaFoldDB" id="A0A3D9FD28"/>
<dbReference type="CDD" id="cd07379">
    <property type="entry name" value="MPP_239FB"/>
    <property type="match status" value="1"/>
</dbReference>
<dbReference type="InterPro" id="IPR004843">
    <property type="entry name" value="Calcineurin-like_PHP"/>
</dbReference>
<gene>
    <name evidence="2" type="ORF">DFR46_0728</name>
</gene>
<protein>
    <submittedName>
        <fullName evidence="2">Icc-related predicted phosphoesterase</fullName>
    </submittedName>
</protein>
<organism evidence="2 3">
    <name type="scientific">Parasphingopyxis lamellibrachiae</name>
    <dbReference type="NCBI Taxonomy" id="680125"/>
    <lineage>
        <taxon>Bacteria</taxon>
        <taxon>Pseudomonadati</taxon>
        <taxon>Pseudomonadota</taxon>
        <taxon>Alphaproteobacteria</taxon>
        <taxon>Sphingomonadales</taxon>
        <taxon>Sphingomonadaceae</taxon>
        <taxon>Parasphingopyxis</taxon>
    </lineage>
</organism>
<dbReference type="PANTHER" id="PTHR12905:SF0">
    <property type="entry name" value="CALCINEURIN-LIKE PHOSPHOESTERASE DOMAIN-CONTAINING PROTEIN"/>
    <property type="match status" value="1"/>
</dbReference>
<name>A0A3D9FD28_9SPHN</name>
<evidence type="ECO:0000259" key="1">
    <source>
        <dbReference type="Pfam" id="PF00149"/>
    </source>
</evidence>
<feature type="domain" description="Calcineurin-like phosphoesterase" evidence="1">
    <location>
        <begin position="6"/>
        <end position="176"/>
    </location>
</feature>
<accession>A0A3D9FD28</accession>
<dbReference type="EMBL" id="QRDP01000004">
    <property type="protein sequence ID" value="RED15725.1"/>
    <property type="molecule type" value="Genomic_DNA"/>
</dbReference>
<dbReference type="InterPro" id="IPR051693">
    <property type="entry name" value="UPF0046_metallophosphoest"/>
</dbReference>
<dbReference type="Proteomes" id="UP000256310">
    <property type="component" value="Unassembled WGS sequence"/>
</dbReference>
<dbReference type="PANTHER" id="PTHR12905">
    <property type="entry name" value="METALLOPHOSPHOESTERASE"/>
    <property type="match status" value="1"/>
</dbReference>
<dbReference type="SUPFAM" id="SSF56300">
    <property type="entry name" value="Metallo-dependent phosphatases"/>
    <property type="match status" value="1"/>
</dbReference>
<dbReference type="RefSeq" id="WP_116235206.1">
    <property type="nucleotide sequence ID" value="NZ_QRDP01000004.1"/>
</dbReference>
<dbReference type="Gene3D" id="3.60.21.10">
    <property type="match status" value="1"/>
</dbReference>
<reference evidence="2 3" key="1">
    <citation type="submission" date="2018-07" db="EMBL/GenBank/DDBJ databases">
        <title>Genomic Encyclopedia of Type Strains, Phase IV (KMG-IV): sequencing the most valuable type-strain genomes for metagenomic binning, comparative biology and taxonomic classification.</title>
        <authorList>
            <person name="Goeker M."/>
        </authorList>
    </citation>
    <scope>NUCLEOTIDE SEQUENCE [LARGE SCALE GENOMIC DNA]</scope>
    <source>
        <strain evidence="2 3">DSM 26725</strain>
    </source>
</reference>
<evidence type="ECO:0000313" key="2">
    <source>
        <dbReference type="EMBL" id="RED15725.1"/>
    </source>
</evidence>
<sequence length="215" mass="23326">MSVSVTIISDTHAMHGSLSLPGGDILIHCGDMLDLFDRDAAALTELDDWFGRQNYPKILVTGGNHDLALEAALARTQQPFRNARYIQDERLTVEGLDIYAAPWVPELASHAFYLDEGALREKWAAIPSGLDILITHVPPAGILDHSRRGHSHGCPHLAAEIARIAPRLHCFGHVHASAGESHIGDTLFVNASSAISGERAVRAPFVLEVEPDRPA</sequence>
<comment type="caution">
    <text evidence="2">The sequence shown here is derived from an EMBL/GenBank/DDBJ whole genome shotgun (WGS) entry which is preliminary data.</text>
</comment>
<evidence type="ECO:0000313" key="3">
    <source>
        <dbReference type="Proteomes" id="UP000256310"/>
    </source>
</evidence>
<dbReference type="Pfam" id="PF00149">
    <property type="entry name" value="Metallophos"/>
    <property type="match status" value="1"/>
</dbReference>